<reference evidence="2" key="1">
    <citation type="submission" date="2017-03" db="EMBL/GenBank/DDBJ databases">
        <title>Phytopthora megakarya and P. palmivora, two closely related causual agents of cacao black pod achieved similar genome size and gene model numbers by different mechanisms.</title>
        <authorList>
            <person name="Ali S."/>
            <person name="Shao J."/>
            <person name="Larry D.J."/>
            <person name="Kronmiller B."/>
            <person name="Shen D."/>
            <person name="Strem M.D."/>
            <person name="Melnick R.L."/>
            <person name="Guiltinan M.J."/>
            <person name="Tyler B.M."/>
            <person name="Meinhardt L.W."/>
            <person name="Bailey B.A."/>
        </authorList>
    </citation>
    <scope>NUCLEOTIDE SEQUENCE [LARGE SCALE GENOMIC DNA]</scope>
    <source>
        <strain evidence="2">zdho120</strain>
    </source>
</reference>
<sequence>MTREKTVGNRKNVTGSKPLVRALYPIMYYSPFMVAGDPRGQRTATIVRITQHEDRAFPIKVNRLEKLPLWTMLTRTKNDAGHPCDLRFSRPTLLTLGPSLVNIAVSWRVMMGKIVPTMSLSS</sequence>
<comment type="caution">
    <text evidence="1">The sequence shown here is derived from an EMBL/GenBank/DDBJ whole genome shotgun (WGS) entry which is preliminary data.</text>
</comment>
<dbReference type="Proteomes" id="UP000198211">
    <property type="component" value="Unassembled WGS sequence"/>
</dbReference>
<organism evidence="1 2">
    <name type="scientific">Phytophthora megakarya</name>
    <dbReference type="NCBI Taxonomy" id="4795"/>
    <lineage>
        <taxon>Eukaryota</taxon>
        <taxon>Sar</taxon>
        <taxon>Stramenopiles</taxon>
        <taxon>Oomycota</taxon>
        <taxon>Peronosporomycetes</taxon>
        <taxon>Peronosporales</taxon>
        <taxon>Peronosporaceae</taxon>
        <taxon>Phytophthora</taxon>
    </lineage>
</organism>
<dbReference type="EMBL" id="NBNE01006359">
    <property type="protein sequence ID" value="OWZ02143.1"/>
    <property type="molecule type" value="Genomic_DNA"/>
</dbReference>
<evidence type="ECO:0000313" key="1">
    <source>
        <dbReference type="EMBL" id="OWZ02143.1"/>
    </source>
</evidence>
<keyword evidence="2" id="KW-1185">Reference proteome</keyword>
<proteinExistence type="predicted"/>
<evidence type="ECO:0000313" key="2">
    <source>
        <dbReference type="Proteomes" id="UP000198211"/>
    </source>
</evidence>
<dbReference type="AlphaFoldDB" id="A0A225V9T4"/>
<protein>
    <submittedName>
        <fullName evidence="1">Uncharacterized protein</fullName>
    </submittedName>
</protein>
<name>A0A225V9T4_9STRA</name>
<accession>A0A225V9T4</accession>
<gene>
    <name evidence="1" type="ORF">PHMEG_00026344</name>
</gene>